<evidence type="ECO:0000313" key="2">
    <source>
        <dbReference type="EMBL" id="PSK95529.1"/>
    </source>
</evidence>
<dbReference type="Pfam" id="PF12728">
    <property type="entry name" value="HTH_17"/>
    <property type="match status" value="1"/>
</dbReference>
<evidence type="ECO:0000313" key="3">
    <source>
        <dbReference type="Proteomes" id="UP000240542"/>
    </source>
</evidence>
<feature type="domain" description="Helix-turn-helix" evidence="1">
    <location>
        <begin position="37"/>
        <end position="77"/>
    </location>
</feature>
<reference evidence="2 3" key="1">
    <citation type="submission" date="2018-03" db="EMBL/GenBank/DDBJ databases">
        <title>Genomic Encyclopedia of Archaeal and Bacterial Type Strains, Phase II (KMG-II): from individual species to whole genera.</title>
        <authorList>
            <person name="Goeker M."/>
        </authorList>
    </citation>
    <scope>NUCLEOTIDE SEQUENCE [LARGE SCALE GENOMIC DNA]</scope>
    <source>
        <strain evidence="2 3">DSM 45312</strain>
    </source>
</reference>
<dbReference type="OrthoDB" id="3541350at2"/>
<name>A0A2P8DEB7_9ACTN</name>
<protein>
    <submittedName>
        <fullName evidence="2">Helix-turn-helix protein</fullName>
    </submittedName>
</protein>
<organism evidence="2 3">
    <name type="scientific">Murinocardiopsis flavida</name>
    <dbReference type="NCBI Taxonomy" id="645275"/>
    <lineage>
        <taxon>Bacteria</taxon>
        <taxon>Bacillati</taxon>
        <taxon>Actinomycetota</taxon>
        <taxon>Actinomycetes</taxon>
        <taxon>Streptosporangiales</taxon>
        <taxon>Nocardiopsidaceae</taxon>
        <taxon>Murinocardiopsis</taxon>
    </lineage>
</organism>
<dbReference type="Proteomes" id="UP000240542">
    <property type="component" value="Unassembled WGS sequence"/>
</dbReference>
<evidence type="ECO:0000259" key="1">
    <source>
        <dbReference type="Pfam" id="PF12728"/>
    </source>
</evidence>
<accession>A0A2P8DEB7</accession>
<keyword evidence="3" id="KW-1185">Reference proteome</keyword>
<comment type="caution">
    <text evidence="2">The sequence shown here is derived from an EMBL/GenBank/DDBJ whole genome shotgun (WGS) entry which is preliminary data.</text>
</comment>
<sequence length="97" mass="10906">MNAPQDAYPRREEQSVPAPLTIPELYALPAAVDLMTAARALKMGRTTAYELAKRGEFPCGLLRYGDTYRVPAAEILRPLNVPVPEHQRESPRVRDYP</sequence>
<gene>
    <name evidence="2" type="ORF">CLV63_115193</name>
</gene>
<dbReference type="AlphaFoldDB" id="A0A2P8DEB7"/>
<dbReference type="InterPro" id="IPR041657">
    <property type="entry name" value="HTH_17"/>
</dbReference>
<dbReference type="EMBL" id="PYGA01000015">
    <property type="protein sequence ID" value="PSK95529.1"/>
    <property type="molecule type" value="Genomic_DNA"/>
</dbReference>
<proteinExistence type="predicted"/>